<protein>
    <submittedName>
        <fullName evidence="2">Uncharacterized protein</fullName>
    </submittedName>
</protein>
<proteinExistence type="predicted"/>
<dbReference type="STRING" id="1520.LF65_04330"/>
<sequence>MGIKFRVILLTTLTFILFISIFCIVYKNDNKDKKIVGFNNQQYSAIRNFQVNQNYFDNNSRLKSEYATHIANINGSKVYSVSGLDVKDWIYYDNANCDVSFYLSKNIYTNLDYRYFNFLNKFQLTKYNYTIEDGLQKVIDTTIENEEIVSYAYKIASSDGDSDMGVTSDKVTTYSMLLTPKDFPALQYIINYYECENGYFIGSNTNGLCTKVDDSIHEMISRLK</sequence>
<evidence type="ECO:0000256" key="1">
    <source>
        <dbReference type="SAM" id="Phobius"/>
    </source>
</evidence>
<evidence type="ECO:0000313" key="2">
    <source>
        <dbReference type="EMBL" id="AJH00870.1"/>
    </source>
</evidence>
<dbReference type="KEGG" id="cbei:LF65_04330"/>
<evidence type="ECO:0000313" key="3">
    <source>
        <dbReference type="Proteomes" id="UP000031866"/>
    </source>
</evidence>
<dbReference type="RefSeq" id="WP_041898858.1">
    <property type="nucleotide sequence ID" value="NZ_CP010086.2"/>
</dbReference>
<dbReference type="AlphaFoldDB" id="A0A0B5QEZ6"/>
<organism evidence="2 3">
    <name type="scientific">Clostridium beijerinckii</name>
    <name type="common">Clostridium MP</name>
    <dbReference type="NCBI Taxonomy" id="1520"/>
    <lineage>
        <taxon>Bacteria</taxon>
        <taxon>Bacillati</taxon>
        <taxon>Bacillota</taxon>
        <taxon>Clostridia</taxon>
        <taxon>Eubacteriales</taxon>
        <taxon>Clostridiaceae</taxon>
        <taxon>Clostridium</taxon>
    </lineage>
</organism>
<keyword evidence="1" id="KW-0812">Transmembrane</keyword>
<name>A0A0B5QEZ6_CLOBE</name>
<keyword evidence="1" id="KW-0472">Membrane</keyword>
<dbReference type="EMBL" id="CP010086">
    <property type="protein sequence ID" value="AJH00870.1"/>
    <property type="molecule type" value="Genomic_DNA"/>
</dbReference>
<keyword evidence="1" id="KW-1133">Transmembrane helix</keyword>
<feature type="transmembrane region" description="Helical" evidence="1">
    <location>
        <begin position="6"/>
        <end position="26"/>
    </location>
</feature>
<gene>
    <name evidence="2" type="ORF">LF65_04330</name>
</gene>
<reference evidence="3" key="1">
    <citation type="submission" date="2014-12" db="EMBL/GenBank/DDBJ databases">
        <title>Genome sequence of Clostridium beijerinckii strain 59B.</title>
        <authorList>
            <person name="Little G.T."/>
            <person name="Minton N.P."/>
        </authorList>
    </citation>
    <scope>NUCLEOTIDE SEQUENCE [LARGE SCALE GENOMIC DNA]</scope>
    <source>
        <strain evidence="3">59B</strain>
    </source>
</reference>
<accession>A0A0B5QEZ6</accession>
<dbReference type="Proteomes" id="UP000031866">
    <property type="component" value="Chromosome"/>
</dbReference>